<gene>
    <name evidence="1" type="ORF">ENI96_09970</name>
</gene>
<evidence type="ECO:0000313" key="1">
    <source>
        <dbReference type="EMBL" id="HEB96740.1"/>
    </source>
</evidence>
<organism evidence="1">
    <name type="scientific">Sedimenticola thiotaurini</name>
    <dbReference type="NCBI Taxonomy" id="1543721"/>
    <lineage>
        <taxon>Bacteria</taxon>
        <taxon>Pseudomonadati</taxon>
        <taxon>Pseudomonadota</taxon>
        <taxon>Gammaproteobacteria</taxon>
        <taxon>Chromatiales</taxon>
        <taxon>Sedimenticolaceae</taxon>
        <taxon>Sedimenticola</taxon>
    </lineage>
</organism>
<dbReference type="EMBL" id="DRKP01000113">
    <property type="protein sequence ID" value="HEB96740.1"/>
    <property type="molecule type" value="Genomic_DNA"/>
</dbReference>
<sequence>MSTRKTITPRASSELHRAAEAALRNEERRWLWRVRQARLLADASDQYLLNLTRRQNAAGICPDCGEYLQRVRLPYEGSVHVLRVCTCGHVEEEQPGIEYLMENAR</sequence>
<reference evidence="1" key="1">
    <citation type="journal article" date="2020" name="mSystems">
        <title>Genome- and Community-Level Interaction Insights into Carbon Utilization and Element Cycling Functions of Hydrothermarchaeota in Hydrothermal Sediment.</title>
        <authorList>
            <person name="Zhou Z."/>
            <person name="Liu Y."/>
            <person name="Xu W."/>
            <person name="Pan J."/>
            <person name="Luo Z.H."/>
            <person name="Li M."/>
        </authorList>
    </citation>
    <scope>NUCLEOTIDE SEQUENCE [LARGE SCALE GENOMIC DNA]</scope>
    <source>
        <strain evidence="1">HyVt-443</strain>
    </source>
</reference>
<protein>
    <submittedName>
        <fullName evidence="1">Uncharacterized protein</fullName>
    </submittedName>
</protein>
<dbReference type="AlphaFoldDB" id="A0A831W9B4"/>
<name>A0A831W9B4_9GAMM</name>
<accession>A0A831W9B4</accession>
<dbReference type="Proteomes" id="UP000886251">
    <property type="component" value="Unassembled WGS sequence"/>
</dbReference>
<proteinExistence type="predicted"/>
<comment type="caution">
    <text evidence="1">The sequence shown here is derived from an EMBL/GenBank/DDBJ whole genome shotgun (WGS) entry which is preliminary data.</text>
</comment>